<sequence length="183" mass="19151">MMFGKALKIGIIAALGIGLQLISLGGVFAEPSSSTVTTASGGYSARFRVEGSVANPTTFTLSKLQALPPTSENVFFYTGQGPVSSKFTGVLLWDLLNSVGVKTDPSIKNDIINKWLVVTGSDGYTVTISAGELDPSFGGQQVLVAYAQDGKLLGADTGFARLIFPGDKAGARDAFWITSIKVH</sequence>
<feature type="domain" description="Oxidoreductase molybdopterin-binding" evidence="1">
    <location>
        <begin position="46"/>
        <end position="182"/>
    </location>
</feature>
<keyword evidence="3" id="KW-1185">Reference proteome</keyword>
<evidence type="ECO:0000313" key="3">
    <source>
        <dbReference type="Proteomes" id="UP001626536"/>
    </source>
</evidence>
<evidence type="ECO:0000313" key="2">
    <source>
        <dbReference type="EMBL" id="WOJ90901.1"/>
    </source>
</evidence>
<dbReference type="EMBL" id="CP136862">
    <property type="protein sequence ID" value="WOJ90901.1"/>
    <property type="molecule type" value="Genomic_DNA"/>
</dbReference>
<accession>A0ABZ0HYF1</accession>
<dbReference type="Gene3D" id="3.90.420.10">
    <property type="entry name" value="Oxidoreductase, molybdopterin-binding domain"/>
    <property type="match status" value="1"/>
</dbReference>
<dbReference type="InterPro" id="IPR000572">
    <property type="entry name" value="OxRdtase_Mopterin-bd_dom"/>
</dbReference>
<name>A0ABZ0HYF1_9HYPH</name>
<reference evidence="2 3" key="1">
    <citation type="submission" date="2023-10" db="EMBL/GenBank/DDBJ databases">
        <title>Novel methanotroph of the genus Methylocapsa from a subarctic wetland.</title>
        <authorList>
            <person name="Belova S.E."/>
            <person name="Oshkin I.Y."/>
            <person name="Miroshnikov K."/>
            <person name="Dedysh S.N."/>
        </authorList>
    </citation>
    <scope>NUCLEOTIDE SEQUENCE [LARGE SCALE GENOMIC DNA]</scope>
    <source>
        <strain evidence="2 3">RX1</strain>
    </source>
</reference>
<dbReference type="RefSeq" id="WP_407340490.1">
    <property type="nucleotide sequence ID" value="NZ_CP136862.1"/>
</dbReference>
<dbReference type="Proteomes" id="UP001626536">
    <property type="component" value="Chromosome"/>
</dbReference>
<gene>
    <name evidence="2" type="ORF">RZS28_06345</name>
</gene>
<organism evidence="2 3">
    <name type="scientific">Methylocapsa polymorpha</name>
    <dbReference type="NCBI Taxonomy" id="3080828"/>
    <lineage>
        <taxon>Bacteria</taxon>
        <taxon>Pseudomonadati</taxon>
        <taxon>Pseudomonadota</taxon>
        <taxon>Alphaproteobacteria</taxon>
        <taxon>Hyphomicrobiales</taxon>
        <taxon>Beijerinckiaceae</taxon>
        <taxon>Methylocapsa</taxon>
    </lineage>
</organism>
<proteinExistence type="predicted"/>
<evidence type="ECO:0000259" key="1">
    <source>
        <dbReference type="Pfam" id="PF00174"/>
    </source>
</evidence>
<protein>
    <submittedName>
        <fullName evidence="2">Molybdopterin-dependent oxidoreductase</fullName>
    </submittedName>
</protein>
<dbReference type="InterPro" id="IPR036374">
    <property type="entry name" value="OxRdtase_Mopterin-bd_sf"/>
</dbReference>
<dbReference type="SUPFAM" id="SSF56524">
    <property type="entry name" value="Oxidoreductase molybdopterin-binding domain"/>
    <property type="match status" value="1"/>
</dbReference>
<dbReference type="Pfam" id="PF00174">
    <property type="entry name" value="Oxidored_molyb"/>
    <property type="match status" value="1"/>
</dbReference>